<dbReference type="EMBL" id="QVTE01000063">
    <property type="protein sequence ID" value="RFU63688.1"/>
    <property type="molecule type" value="Genomic_DNA"/>
</dbReference>
<gene>
    <name evidence="1" type="ORF">D0469_19370</name>
</gene>
<proteinExistence type="predicted"/>
<dbReference type="OrthoDB" id="2937222at2"/>
<dbReference type="AlphaFoldDB" id="A0A372LDA7"/>
<evidence type="ECO:0000313" key="2">
    <source>
        <dbReference type="Proteomes" id="UP000264541"/>
    </source>
</evidence>
<organism evidence="1 2">
    <name type="scientific">Peribacillus saganii</name>
    <dbReference type="NCBI Taxonomy" id="2303992"/>
    <lineage>
        <taxon>Bacteria</taxon>
        <taxon>Bacillati</taxon>
        <taxon>Bacillota</taxon>
        <taxon>Bacilli</taxon>
        <taxon>Bacillales</taxon>
        <taxon>Bacillaceae</taxon>
        <taxon>Peribacillus</taxon>
    </lineage>
</organism>
<dbReference type="Proteomes" id="UP000264541">
    <property type="component" value="Unassembled WGS sequence"/>
</dbReference>
<evidence type="ECO:0000313" key="1">
    <source>
        <dbReference type="EMBL" id="RFU63688.1"/>
    </source>
</evidence>
<comment type="caution">
    <text evidence="1">The sequence shown here is derived from an EMBL/GenBank/DDBJ whole genome shotgun (WGS) entry which is preliminary data.</text>
</comment>
<reference evidence="1 2" key="1">
    <citation type="submission" date="2018-08" db="EMBL/GenBank/DDBJ databases">
        <title>Bacillus chawlae sp. nov., Bacillus glennii sp. nov., and Bacillus saganii sp. nov. Isolated from the Vehicle Assembly Building at Kennedy Space Center where the Viking Spacecraft were Assembled.</title>
        <authorList>
            <person name="Seuylemezian A."/>
            <person name="Vaishampayan P."/>
        </authorList>
    </citation>
    <scope>NUCLEOTIDE SEQUENCE [LARGE SCALE GENOMIC DNA]</scope>
    <source>
        <strain evidence="1 2">V47-23a</strain>
    </source>
</reference>
<protein>
    <submittedName>
        <fullName evidence="1">Uncharacterized protein</fullName>
    </submittedName>
</protein>
<keyword evidence="2" id="KW-1185">Reference proteome</keyword>
<dbReference type="RefSeq" id="WP_117328376.1">
    <property type="nucleotide sequence ID" value="NZ_QVTE01000063.1"/>
</dbReference>
<accession>A0A372LDA7</accession>
<name>A0A372LDA7_9BACI</name>
<sequence length="93" mass="10857">MYKVMFINALTKETLREEICIQPKIFNGLIQDLKATSERKSLFFVFDDRGRTLEANYVSHTLYEEGNKKILMAYLKVRLSPNQAVIKQVGDRK</sequence>